<evidence type="ECO:0000313" key="7">
    <source>
        <dbReference type="Proteomes" id="UP001476247"/>
    </source>
</evidence>
<dbReference type="PANTHER" id="PTHR24096:SF149">
    <property type="entry name" value="AMP-BINDING DOMAIN-CONTAINING PROTEIN-RELATED"/>
    <property type="match status" value="1"/>
</dbReference>
<evidence type="ECO:0000256" key="3">
    <source>
        <dbReference type="SAM" id="Phobius"/>
    </source>
</evidence>
<feature type="transmembrane region" description="Helical" evidence="3">
    <location>
        <begin position="228"/>
        <end position="249"/>
    </location>
</feature>
<keyword evidence="2" id="KW-0436">Ligase</keyword>
<dbReference type="CDD" id="cd05911">
    <property type="entry name" value="Firefly_Luc_like"/>
    <property type="match status" value="1"/>
</dbReference>
<evidence type="ECO:0000256" key="2">
    <source>
        <dbReference type="ARBA" id="ARBA00022598"/>
    </source>
</evidence>
<dbReference type="InterPro" id="IPR042099">
    <property type="entry name" value="ANL_N_sf"/>
</dbReference>
<name>A0ABP9XM63_9FUNG</name>
<keyword evidence="7" id="KW-1185">Reference proteome</keyword>
<feature type="domain" description="AMP-binding enzyme C-terminal" evidence="5">
    <location>
        <begin position="457"/>
        <end position="536"/>
    </location>
</feature>
<dbReference type="InterPro" id="IPR025110">
    <property type="entry name" value="AMP-bd_C"/>
</dbReference>
<reference evidence="6 7" key="1">
    <citation type="submission" date="2024-04" db="EMBL/GenBank/DDBJ databases">
        <title>genome sequences of Mucor flavus KT1a and Helicostylum pulchrum KT1b strains isolation_sourced from the surface of a dry-aged beef.</title>
        <authorList>
            <person name="Toyotome T."/>
            <person name="Hosono M."/>
            <person name="Torimaru M."/>
            <person name="Fukuda K."/>
            <person name="Mikami N."/>
        </authorList>
    </citation>
    <scope>NUCLEOTIDE SEQUENCE [LARGE SCALE GENOMIC DNA]</scope>
    <source>
        <strain evidence="6 7">KT1b</strain>
    </source>
</reference>
<dbReference type="Proteomes" id="UP001476247">
    <property type="component" value="Unassembled WGS sequence"/>
</dbReference>
<dbReference type="Pfam" id="PF00501">
    <property type="entry name" value="AMP-binding"/>
    <property type="match status" value="1"/>
</dbReference>
<dbReference type="PROSITE" id="PS00455">
    <property type="entry name" value="AMP_BINDING"/>
    <property type="match status" value="1"/>
</dbReference>
<sequence>MVIQSLLPRVNIPETGILQFLFKNTHKTPEDRKLYIDAFTGDSLTYGQLKDNILRFAATLQDKFNFQKGDVVAIYSPNQMDYSVPLLGAVAAGGAASPANPAYTPNELAYQLEMTSAKVLIAHEANIESALAAADLVGLARSNVFVFGKQTVHGVLPYTQVLLGQRKATLIELSAQEAKDTVAYLCFSSGTTGKSKGVMTTHTNITANIVQYEALDGKHVSGTKDKMIGVLPFFHIFGLTLLMHVAVYLGTPVYVMPKFDLIKFCETVQNEKITYTCLVPPIILLLAKHPIIDKYDLSSLKLVICGAAPLSGELSQQVNKRLPTMIVKQGYGLTETSPCAVIEPTDRVVSGIVEIFLLTWNFDLGSIGYLVSNMTAKIVDDDGVELPTGQRGELWLKGPNIMKGYINNPEATADCIDEEGYFHSGDIAIQDNKGHFFIVDRKKELIKYKGFQVPPAELEGILLTSPIVADCAVIGVYDASQATELPRGYITLTANVPATEETAEIIKKFVADQVVYYKQLRSIVFIDEIPKSAAGKILRRVLRDAAEAEQELQKQKSKL</sequence>
<protein>
    <recommendedName>
        <fullName evidence="8">Acetyl-CoA synthetase-like protein</fullName>
    </recommendedName>
</protein>
<comment type="similarity">
    <text evidence="1">Belongs to the ATP-dependent AMP-binding enzyme family.</text>
</comment>
<evidence type="ECO:0000259" key="4">
    <source>
        <dbReference type="Pfam" id="PF00501"/>
    </source>
</evidence>
<keyword evidence="3" id="KW-0812">Transmembrane</keyword>
<dbReference type="Pfam" id="PF13193">
    <property type="entry name" value="AMP-binding_C"/>
    <property type="match status" value="1"/>
</dbReference>
<evidence type="ECO:0000259" key="5">
    <source>
        <dbReference type="Pfam" id="PF13193"/>
    </source>
</evidence>
<dbReference type="Gene3D" id="3.40.50.12780">
    <property type="entry name" value="N-terminal domain of ligase-like"/>
    <property type="match status" value="1"/>
</dbReference>
<comment type="caution">
    <text evidence="6">The sequence shown here is derived from an EMBL/GenBank/DDBJ whole genome shotgun (WGS) entry which is preliminary data.</text>
</comment>
<evidence type="ECO:0000313" key="6">
    <source>
        <dbReference type="EMBL" id="GAA5795886.1"/>
    </source>
</evidence>
<keyword evidence="3" id="KW-0472">Membrane</keyword>
<keyword evidence="3" id="KW-1133">Transmembrane helix</keyword>
<dbReference type="EMBL" id="BAABUJ010000005">
    <property type="protein sequence ID" value="GAA5795886.1"/>
    <property type="molecule type" value="Genomic_DNA"/>
</dbReference>
<gene>
    <name evidence="6" type="ORF">HPULCUR_001248</name>
</gene>
<dbReference type="SUPFAM" id="SSF56801">
    <property type="entry name" value="Acetyl-CoA synthetase-like"/>
    <property type="match status" value="1"/>
</dbReference>
<accession>A0ABP9XM63</accession>
<dbReference type="InterPro" id="IPR000873">
    <property type="entry name" value="AMP-dep_synth/lig_dom"/>
</dbReference>
<dbReference type="InterPro" id="IPR045851">
    <property type="entry name" value="AMP-bd_C_sf"/>
</dbReference>
<feature type="domain" description="AMP-dependent synthetase/ligase" evidence="4">
    <location>
        <begin position="23"/>
        <end position="405"/>
    </location>
</feature>
<organism evidence="6 7">
    <name type="scientific">Helicostylum pulchrum</name>
    <dbReference type="NCBI Taxonomy" id="562976"/>
    <lineage>
        <taxon>Eukaryota</taxon>
        <taxon>Fungi</taxon>
        <taxon>Fungi incertae sedis</taxon>
        <taxon>Mucoromycota</taxon>
        <taxon>Mucoromycotina</taxon>
        <taxon>Mucoromycetes</taxon>
        <taxon>Mucorales</taxon>
        <taxon>Mucorineae</taxon>
        <taxon>Mucoraceae</taxon>
        <taxon>Helicostylum</taxon>
    </lineage>
</organism>
<dbReference type="InterPro" id="IPR020845">
    <property type="entry name" value="AMP-binding_CS"/>
</dbReference>
<evidence type="ECO:0008006" key="8">
    <source>
        <dbReference type="Google" id="ProtNLM"/>
    </source>
</evidence>
<evidence type="ECO:0000256" key="1">
    <source>
        <dbReference type="ARBA" id="ARBA00006432"/>
    </source>
</evidence>
<dbReference type="Gene3D" id="3.30.300.30">
    <property type="match status" value="1"/>
</dbReference>
<dbReference type="PANTHER" id="PTHR24096">
    <property type="entry name" value="LONG-CHAIN-FATTY-ACID--COA LIGASE"/>
    <property type="match status" value="1"/>
</dbReference>
<proteinExistence type="inferred from homology"/>